<dbReference type="InterPro" id="IPR041698">
    <property type="entry name" value="Methyltransf_25"/>
</dbReference>
<feature type="region of interest" description="Disordered" evidence="4">
    <location>
        <begin position="1"/>
        <end position="26"/>
    </location>
</feature>
<dbReference type="HAMAP" id="MF_01589">
    <property type="entry name" value="Cx_SAM_synthase"/>
    <property type="match status" value="1"/>
</dbReference>
<accession>A0A4V6YSN6</accession>
<dbReference type="Proteomes" id="UP000029857">
    <property type="component" value="Unassembled WGS sequence"/>
</dbReference>
<keyword evidence="2 3" id="KW-0949">S-adenosyl-L-methionine</keyword>
<comment type="caution">
    <text evidence="6">The sequence shown here is derived from an EMBL/GenBank/DDBJ whole genome shotgun (WGS) entry which is preliminary data.</text>
</comment>
<feature type="binding site" evidence="3">
    <location>
        <begin position="157"/>
        <end position="158"/>
    </location>
    <ligand>
        <name>S-adenosyl-L-methionine</name>
        <dbReference type="ChEBI" id="CHEBI:59789"/>
    </ligand>
</feature>
<evidence type="ECO:0000256" key="1">
    <source>
        <dbReference type="ARBA" id="ARBA00022679"/>
    </source>
</evidence>
<reference evidence="6 7" key="1">
    <citation type="journal article" date="2014" name="Genome Announc.">
        <title>Draft genome sequences of eight enterohepatic helicobacter species isolated from both laboratory and wild rodents.</title>
        <authorList>
            <person name="Sheh A."/>
            <person name="Shen Z."/>
            <person name="Fox J.G."/>
        </authorList>
    </citation>
    <scope>NUCLEOTIDE SEQUENCE [LARGE SCALE GENOMIC DNA]</scope>
    <source>
        <strain evidence="6 7">ATCC 49320</strain>
    </source>
</reference>
<protein>
    <recommendedName>
        <fullName evidence="3">Carboxy-S-adenosyl-L-methionine synthase</fullName>
        <shortName evidence="3">Cx-SAM synthase</shortName>
        <ecNumber evidence="3">2.1.3.-</ecNumber>
    </recommendedName>
</protein>
<feature type="binding site" evidence="3">
    <location>
        <position position="99"/>
    </location>
    <ligand>
        <name>S-adenosyl-L-methionine</name>
        <dbReference type="ChEBI" id="CHEBI:59789"/>
    </ligand>
</feature>
<sequence length="308" mass="35914">MESKNTKSQATNEKDSKKYSEISTKTQRTWDLDSKTSTCHIERSEISHTTHKGLDSIENIAQKDRIFLQDSTQPMPKFEFNEMVASVFDDMLERSIPFYDEVMNLAIFFIREYLQTIQKSSEIPVIYDLGSSTGNLLLRLATNLEECKIKAHLYGIDNALAMVERAQLKSAAMGFNIHFLQADFLTFDFKPTHVFLAFYTMQFVRPLQRKDMIQKIYNCLNENGIFLFAEKVISDDSKLEAQMIECYYNYKAKQGYTHKEIYKKREALENVLVPYSVSENCTMLKSCGFKHVEILFKWVNFTLFLARK</sequence>
<comment type="function">
    <text evidence="3">Catalyzes the conversion of S-adenosyl-L-methionine (SAM) to carboxy-S-adenosyl-L-methionine (Cx-SAM).</text>
</comment>
<feature type="binding site" evidence="3">
    <location>
        <begin position="130"/>
        <end position="132"/>
    </location>
    <ligand>
        <name>S-adenosyl-L-methionine</name>
        <dbReference type="ChEBI" id="CHEBI:59789"/>
    </ligand>
</feature>
<dbReference type="InterPro" id="IPR005271">
    <property type="entry name" value="CmoA"/>
</dbReference>
<dbReference type="GO" id="GO:0002098">
    <property type="term" value="P:tRNA wobble uridine modification"/>
    <property type="evidence" value="ECO:0007669"/>
    <property type="project" value="InterPro"/>
</dbReference>
<dbReference type="NCBIfam" id="TIGR00740">
    <property type="entry name" value="carboxy-S-adenosyl-L-methionine synthase CmoA"/>
    <property type="match status" value="1"/>
</dbReference>
<feature type="binding site" evidence="3">
    <location>
        <position position="265"/>
    </location>
    <ligand>
        <name>S-adenosyl-L-methionine</name>
        <dbReference type="ChEBI" id="CHEBI:59789"/>
    </ligand>
</feature>
<comment type="similarity">
    <text evidence="3">Belongs to the class I-like SAM-binding methyltransferase superfamily. Cx-SAM synthase family.</text>
</comment>
<keyword evidence="1 3" id="KW-0808">Transferase</keyword>
<evidence type="ECO:0000259" key="5">
    <source>
        <dbReference type="Pfam" id="PF13649"/>
    </source>
</evidence>
<dbReference type="Gene3D" id="3.40.50.150">
    <property type="entry name" value="Vaccinia Virus protein VP39"/>
    <property type="match status" value="1"/>
</dbReference>
<dbReference type="Pfam" id="PF13649">
    <property type="entry name" value="Methyltransf_25"/>
    <property type="match status" value="1"/>
</dbReference>
<dbReference type="EC" id="2.1.3.-" evidence="3"/>
<evidence type="ECO:0000313" key="7">
    <source>
        <dbReference type="Proteomes" id="UP000029857"/>
    </source>
</evidence>
<dbReference type="GO" id="GO:0016743">
    <property type="term" value="F:carboxyl- or carbamoyltransferase activity"/>
    <property type="evidence" value="ECO:0007669"/>
    <property type="project" value="UniProtKB-UniRule"/>
</dbReference>
<evidence type="ECO:0000313" key="6">
    <source>
        <dbReference type="EMBL" id="TLE09946.1"/>
    </source>
</evidence>
<dbReference type="RefSeq" id="WP_080732171.1">
    <property type="nucleotide sequence ID" value="NZ_FZMS01000083.1"/>
</dbReference>
<name>A0A4V6YSN6_9HELI</name>
<dbReference type="GO" id="GO:1904047">
    <property type="term" value="F:S-adenosyl-L-methionine binding"/>
    <property type="evidence" value="ECO:0007669"/>
    <property type="project" value="UniProtKB-UniRule"/>
</dbReference>
<dbReference type="SUPFAM" id="SSF53335">
    <property type="entry name" value="S-adenosyl-L-methionine-dependent methyltransferases"/>
    <property type="match status" value="1"/>
</dbReference>
<comment type="catalytic activity">
    <reaction evidence="3">
        <text>prephenate + S-adenosyl-L-methionine = carboxy-S-adenosyl-L-methionine + 3-phenylpyruvate + H2O</text>
        <dbReference type="Rhea" id="RHEA:51692"/>
        <dbReference type="ChEBI" id="CHEBI:15377"/>
        <dbReference type="ChEBI" id="CHEBI:18005"/>
        <dbReference type="ChEBI" id="CHEBI:29934"/>
        <dbReference type="ChEBI" id="CHEBI:59789"/>
        <dbReference type="ChEBI" id="CHEBI:134278"/>
    </reaction>
</comment>
<dbReference type="PANTHER" id="PTHR43861">
    <property type="entry name" value="TRANS-ACONITATE 2-METHYLTRANSFERASE-RELATED"/>
    <property type="match status" value="1"/>
</dbReference>
<comment type="caution">
    <text evidence="3">Lacks conserved residue(s) required for the propagation of feature annotation.</text>
</comment>
<dbReference type="AlphaFoldDB" id="A0A4V6YSN6"/>
<feature type="domain" description="Methyltransferase" evidence="5">
    <location>
        <begin position="126"/>
        <end position="224"/>
    </location>
</feature>
<gene>
    <name evidence="3 6" type="primary">cmoA</name>
    <name evidence="6" type="ORF">LS79_007040</name>
</gene>
<organism evidence="6 7">
    <name type="scientific">Helicobacter bilis</name>
    <dbReference type="NCBI Taxonomy" id="37372"/>
    <lineage>
        <taxon>Bacteria</taxon>
        <taxon>Pseudomonadati</taxon>
        <taxon>Campylobacterota</taxon>
        <taxon>Epsilonproteobacteria</taxon>
        <taxon>Campylobacterales</taxon>
        <taxon>Helicobacteraceae</taxon>
        <taxon>Helicobacter</taxon>
    </lineage>
</organism>
<dbReference type="CDD" id="cd02440">
    <property type="entry name" value="AdoMet_MTases"/>
    <property type="match status" value="1"/>
</dbReference>
<dbReference type="PANTHER" id="PTHR43861:SF2">
    <property type="entry name" value="CARBOXY-S-ADENOSYL-L-METHIONINE SYNTHASE"/>
    <property type="match status" value="1"/>
</dbReference>
<dbReference type="InterPro" id="IPR029063">
    <property type="entry name" value="SAM-dependent_MTases_sf"/>
</dbReference>
<proteinExistence type="inferred from homology"/>
<evidence type="ECO:0000256" key="4">
    <source>
        <dbReference type="SAM" id="MobiDB-lite"/>
    </source>
</evidence>
<feature type="compositionally biased region" description="Polar residues" evidence="4">
    <location>
        <begin position="1"/>
        <end position="11"/>
    </location>
</feature>
<evidence type="ECO:0000256" key="3">
    <source>
        <dbReference type="HAMAP-Rule" id="MF_01589"/>
    </source>
</evidence>
<evidence type="ECO:0000256" key="2">
    <source>
        <dbReference type="ARBA" id="ARBA00022691"/>
    </source>
</evidence>
<dbReference type="EMBL" id="JRPJ02000023">
    <property type="protein sequence ID" value="TLE09946.1"/>
    <property type="molecule type" value="Genomic_DNA"/>
</dbReference>